<accession>A0A0D6QY11</accession>
<dbReference type="PROSITE" id="PS50816">
    <property type="entry name" value="NAF"/>
    <property type="match status" value="1"/>
</dbReference>
<dbReference type="InterPro" id="IPR018451">
    <property type="entry name" value="NAF/FISL_domain"/>
</dbReference>
<evidence type="ECO:0000256" key="13">
    <source>
        <dbReference type="SAM" id="Phobius"/>
    </source>
</evidence>
<keyword evidence="13" id="KW-0472">Membrane</keyword>
<reference evidence="16" key="1">
    <citation type="submission" date="2015-03" db="EMBL/GenBank/DDBJ databases">
        <title>A transcriptome of Araucaria cunninghamii, an australian fine timber species.</title>
        <authorList>
            <person name="Jing Yi C.J.Y."/>
            <person name="Yin San L.Y.S."/>
            <person name="Abdul Karim S.S."/>
            <person name="Wan Azmi N.N."/>
            <person name="Hercus R.R."/>
            <person name="Croft L.L."/>
        </authorList>
    </citation>
    <scope>NUCLEOTIDE SEQUENCE</scope>
    <source>
        <strain evidence="16">MI0301</strain>
        <tissue evidence="16">Leaf</tissue>
    </source>
</reference>
<dbReference type="FunFam" id="3.30.310.80:FF:000005">
    <property type="entry name" value="Non-specific serine/threonine protein kinase"/>
    <property type="match status" value="1"/>
</dbReference>
<dbReference type="CDD" id="cd14663">
    <property type="entry name" value="STKc_SnRK3"/>
    <property type="match status" value="1"/>
</dbReference>
<comment type="catalytic activity">
    <reaction evidence="9">
        <text>L-threonyl-[protein] + ATP = O-phospho-L-threonyl-[protein] + ADP + H(+)</text>
        <dbReference type="Rhea" id="RHEA:46608"/>
        <dbReference type="Rhea" id="RHEA-COMP:11060"/>
        <dbReference type="Rhea" id="RHEA-COMP:11605"/>
        <dbReference type="ChEBI" id="CHEBI:15378"/>
        <dbReference type="ChEBI" id="CHEBI:30013"/>
        <dbReference type="ChEBI" id="CHEBI:30616"/>
        <dbReference type="ChEBI" id="CHEBI:61977"/>
        <dbReference type="ChEBI" id="CHEBI:456216"/>
        <dbReference type="EC" id="2.7.11.1"/>
    </reaction>
</comment>
<dbReference type="InterPro" id="IPR008271">
    <property type="entry name" value="Ser/Thr_kinase_AS"/>
</dbReference>
<feature type="domain" description="NAF" evidence="15">
    <location>
        <begin position="307"/>
        <end position="331"/>
    </location>
</feature>
<dbReference type="InterPro" id="IPR011009">
    <property type="entry name" value="Kinase-like_dom_sf"/>
</dbReference>
<evidence type="ECO:0000259" key="15">
    <source>
        <dbReference type="PROSITE" id="PS50816"/>
    </source>
</evidence>
<name>A0A0D6QY11_ARACU</name>
<dbReference type="Pfam" id="PF00069">
    <property type="entry name" value="Pkinase"/>
    <property type="match status" value="1"/>
</dbReference>
<sequence>MKMQNNGTRMLMGKYELGKLLGQGTFGKVYYAKNAKSGQVVAIKAIDKEKVLKVGMMEQIKREISVMRLVRHPNIVQLFEVMASKTKIYFVMECVKGGELFNKVAKGKLKEDAARKYFQQLISAVDFCHSRGVYHRDLKPENLLLDENGNLKVSDFGLSAVTQQLRQDGLLHTTCGTPAYVAPEVITRKGYDGAKADVWSCGVILFVLMAGYLPFHDPNLMAMYKKICKGEFKCPSWFSSDVRRLLSKLLDPNPKTRITIPQLMELSWFKKNYKPVQFDAEDDDITNSLDDVGSALNQNGSLETTEKKPLCLNAFDIISFSRGFNLSGLFEEKNMVKNERRFTSKQPASSILSKLEEVAKLLNFNVKKTECKVKMEGSKEGRKGNLIVAAEIFEVTPSLYVVELRKSKGDTMEYEKFCKDELKPGLKDIVWVWQDETQ</sequence>
<dbReference type="EMBL" id="GCKF01037457">
    <property type="protein sequence ID" value="JAG96442.1"/>
    <property type="molecule type" value="Transcribed_RNA"/>
</dbReference>
<dbReference type="InterPro" id="IPR017441">
    <property type="entry name" value="Protein_kinase_ATP_BS"/>
</dbReference>
<evidence type="ECO:0000256" key="12">
    <source>
        <dbReference type="RuleBase" id="RU000304"/>
    </source>
</evidence>
<keyword evidence="8" id="KW-0464">Manganese</keyword>
<evidence type="ECO:0000259" key="14">
    <source>
        <dbReference type="PROSITE" id="PS50011"/>
    </source>
</evidence>
<feature type="domain" description="Protein kinase" evidence="14">
    <location>
        <begin position="15"/>
        <end position="269"/>
    </location>
</feature>
<comment type="catalytic activity">
    <reaction evidence="10">
        <text>L-seryl-[protein] + ATP = O-phospho-L-seryl-[protein] + ADP + H(+)</text>
        <dbReference type="Rhea" id="RHEA:17989"/>
        <dbReference type="Rhea" id="RHEA-COMP:9863"/>
        <dbReference type="Rhea" id="RHEA-COMP:11604"/>
        <dbReference type="ChEBI" id="CHEBI:15378"/>
        <dbReference type="ChEBI" id="CHEBI:29999"/>
        <dbReference type="ChEBI" id="CHEBI:30616"/>
        <dbReference type="ChEBI" id="CHEBI:83421"/>
        <dbReference type="ChEBI" id="CHEBI:456216"/>
        <dbReference type="EC" id="2.7.11.1"/>
    </reaction>
</comment>
<dbReference type="FunFam" id="1.10.510.10:FF:000653">
    <property type="entry name" value="Non-specific serine/threonine protein kinase"/>
    <property type="match status" value="1"/>
</dbReference>
<dbReference type="InterPro" id="IPR004041">
    <property type="entry name" value="NAF_dom"/>
</dbReference>
<dbReference type="GO" id="GO:0005524">
    <property type="term" value="F:ATP binding"/>
    <property type="evidence" value="ECO:0007669"/>
    <property type="project" value="UniProtKB-UniRule"/>
</dbReference>
<dbReference type="SUPFAM" id="SSF56112">
    <property type="entry name" value="Protein kinase-like (PK-like)"/>
    <property type="match status" value="1"/>
</dbReference>
<evidence type="ECO:0000256" key="6">
    <source>
        <dbReference type="ARBA" id="ARBA00022777"/>
    </source>
</evidence>
<dbReference type="PANTHER" id="PTHR43895">
    <property type="entry name" value="CALCIUM/CALMODULIN-DEPENDENT PROTEIN KINASE KINASE-RELATED"/>
    <property type="match status" value="1"/>
</dbReference>
<dbReference type="PROSITE" id="PS00108">
    <property type="entry name" value="PROTEIN_KINASE_ST"/>
    <property type="match status" value="1"/>
</dbReference>
<evidence type="ECO:0000256" key="2">
    <source>
        <dbReference type="ARBA" id="ARBA00012513"/>
    </source>
</evidence>
<dbReference type="InterPro" id="IPR000719">
    <property type="entry name" value="Prot_kinase_dom"/>
</dbReference>
<evidence type="ECO:0000256" key="1">
    <source>
        <dbReference type="ARBA" id="ARBA00006234"/>
    </source>
</evidence>
<dbReference type="EC" id="2.7.11.1" evidence="2"/>
<keyword evidence="7 11" id="KW-0067">ATP-binding</keyword>
<organism evidence="16">
    <name type="scientific">Araucaria cunninghamii</name>
    <name type="common">Hoop pine</name>
    <name type="synonym">Moreton Bay pine</name>
    <dbReference type="NCBI Taxonomy" id="56994"/>
    <lineage>
        <taxon>Eukaryota</taxon>
        <taxon>Viridiplantae</taxon>
        <taxon>Streptophyta</taxon>
        <taxon>Embryophyta</taxon>
        <taxon>Tracheophyta</taxon>
        <taxon>Spermatophyta</taxon>
        <taxon>Pinopsida</taxon>
        <taxon>Pinidae</taxon>
        <taxon>Conifers II</taxon>
        <taxon>Araucariales</taxon>
        <taxon>Araucariaceae</taxon>
        <taxon>Araucaria</taxon>
    </lineage>
</organism>
<evidence type="ECO:0000256" key="3">
    <source>
        <dbReference type="ARBA" id="ARBA00022527"/>
    </source>
</evidence>
<evidence type="ECO:0000256" key="11">
    <source>
        <dbReference type="PROSITE-ProRule" id="PRU10141"/>
    </source>
</evidence>
<dbReference type="FunFam" id="3.30.200.20:FF:000096">
    <property type="entry name" value="Non-specific serine/threonine protein kinase"/>
    <property type="match status" value="1"/>
</dbReference>
<keyword evidence="13" id="KW-0812">Transmembrane</keyword>
<dbReference type="Gene3D" id="1.10.510.10">
    <property type="entry name" value="Transferase(Phosphotransferase) domain 1"/>
    <property type="match status" value="1"/>
</dbReference>
<dbReference type="GO" id="GO:0007165">
    <property type="term" value="P:signal transduction"/>
    <property type="evidence" value="ECO:0007669"/>
    <property type="project" value="InterPro"/>
</dbReference>
<protein>
    <recommendedName>
        <fullName evidence="2">non-specific serine/threonine protein kinase</fullName>
        <ecNumber evidence="2">2.7.11.1</ecNumber>
    </recommendedName>
</protein>
<evidence type="ECO:0000256" key="10">
    <source>
        <dbReference type="ARBA" id="ARBA00048679"/>
    </source>
</evidence>
<dbReference type="PANTHER" id="PTHR43895:SF123">
    <property type="entry name" value="NON-SPECIFIC SERINE_THREONINE PROTEIN KINASE"/>
    <property type="match status" value="1"/>
</dbReference>
<dbReference type="Gene3D" id="3.30.310.80">
    <property type="entry name" value="Kinase associated domain 1, KA1"/>
    <property type="match status" value="1"/>
</dbReference>
<dbReference type="Pfam" id="PF03822">
    <property type="entry name" value="NAF"/>
    <property type="match status" value="1"/>
</dbReference>
<evidence type="ECO:0000256" key="4">
    <source>
        <dbReference type="ARBA" id="ARBA00022679"/>
    </source>
</evidence>
<dbReference type="GO" id="GO:0004674">
    <property type="term" value="F:protein serine/threonine kinase activity"/>
    <property type="evidence" value="ECO:0007669"/>
    <property type="project" value="UniProtKB-KW"/>
</dbReference>
<dbReference type="PROSITE" id="PS00107">
    <property type="entry name" value="PROTEIN_KINASE_ATP"/>
    <property type="match status" value="1"/>
</dbReference>
<proteinExistence type="inferred from homology"/>
<keyword evidence="4" id="KW-0808">Transferase</keyword>
<dbReference type="AlphaFoldDB" id="A0A0D6QY11"/>
<evidence type="ECO:0000256" key="8">
    <source>
        <dbReference type="ARBA" id="ARBA00023211"/>
    </source>
</evidence>
<dbReference type="PROSITE" id="PS50011">
    <property type="entry name" value="PROTEIN_KINASE_DOM"/>
    <property type="match status" value="1"/>
</dbReference>
<evidence type="ECO:0000256" key="5">
    <source>
        <dbReference type="ARBA" id="ARBA00022741"/>
    </source>
</evidence>
<feature type="transmembrane region" description="Helical" evidence="13">
    <location>
        <begin position="198"/>
        <end position="215"/>
    </location>
</feature>
<evidence type="ECO:0000256" key="7">
    <source>
        <dbReference type="ARBA" id="ARBA00022840"/>
    </source>
</evidence>
<keyword evidence="5 11" id="KW-0547">Nucleotide-binding</keyword>
<keyword evidence="3 12" id="KW-0723">Serine/threonine-protein kinase</keyword>
<evidence type="ECO:0000313" key="16">
    <source>
        <dbReference type="EMBL" id="JAG96442.1"/>
    </source>
</evidence>
<dbReference type="SMART" id="SM00220">
    <property type="entry name" value="S_TKc"/>
    <property type="match status" value="1"/>
</dbReference>
<feature type="binding site" evidence="11">
    <location>
        <position position="44"/>
    </location>
    <ligand>
        <name>ATP</name>
        <dbReference type="ChEBI" id="CHEBI:30616"/>
    </ligand>
</feature>
<evidence type="ECO:0000256" key="9">
    <source>
        <dbReference type="ARBA" id="ARBA00047899"/>
    </source>
</evidence>
<keyword evidence="13" id="KW-1133">Transmembrane helix</keyword>
<keyword evidence="6" id="KW-0418">Kinase</keyword>
<dbReference type="CDD" id="cd12195">
    <property type="entry name" value="CIPK_C"/>
    <property type="match status" value="1"/>
</dbReference>
<comment type="similarity">
    <text evidence="1">Belongs to the protein kinase superfamily. CAMK Ser/Thr protein kinase family. SNF1 subfamily.</text>
</comment>